<dbReference type="EMBL" id="FMVC01000004">
    <property type="protein sequence ID" value="SCY65790.1"/>
    <property type="molecule type" value="Genomic_DNA"/>
</dbReference>
<dbReference type="EMBL" id="CP016907">
    <property type="protein sequence ID" value="AOC95876.1"/>
    <property type="molecule type" value="Genomic_DNA"/>
</dbReference>
<keyword evidence="1" id="KW-0812">Transmembrane</keyword>
<keyword evidence="1" id="KW-0472">Membrane</keyword>
<dbReference type="RefSeq" id="WP_066033924.1">
    <property type="nucleotide sequence ID" value="NZ_CP016907.1"/>
</dbReference>
<evidence type="ECO:0008006" key="6">
    <source>
        <dbReference type="Google" id="ProtNLM"/>
    </source>
</evidence>
<evidence type="ECO:0000256" key="1">
    <source>
        <dbReference type="SAM" id="Phobius"/>
    </source>
</evidence>
<evidence type="ECO:0000313" key="3">
    <source>
        <dbReference type="EMBL" id="SCY65790.1"/>
    </source>
</evidence>
<proteinExistence type="predicted"/>
<dbReference type="Proteomes" id="UP000199307">
    <property type="component" value="Unassembled WGS sequence"/>
</dbReference>
<dbReference type="SUPFAM" id="SSF52172">
    <property type="entry name" value="CheY-like"/>
    <property type="match status" value="1"/>
</dbReference>
<evidence type="ECO:0000313" key="5">
    <source>
        <dbReference type="Proteomes" id="UP000199307"/>
    </source>
</evidence>
<dbReference type="Proteomes" id="UP000093276">
    <property type="component" value="Chromosome"/>
</dbReference>
<dbReference type="KEGG" id="fjg:BB050_02781"/>
<protein>
    <recommendedName>
        <fullName evidence="6">Response regulator</fullName>
    </recommendedName>
</protein>
<keyword evidence="1" id="KW-1133">Transmembrane helix</keyword>
<dbReference type="AlphaFoldDB" id="A0AAC9D387"/>
<evidence type="ECO:0000313" key="2">
    <source>
        <dbReference type="EMBL" id="AOC95876.1"/>
    </source>
</evidence>
<dbReference type="GeneID" id="32308654"/>
<feature type="transmembrane region" description="Helical" evidence="1">
    <location>
        <begin position="84"/>
        <end position="102"/>
    </location>
</feature>
<organism evidence="2 4">
    <name type="scientific">Flavobacterium anhuiense</name>
    <dbReference type="NCBI Taxonomy" id="459526"/>
    <lineage>
        <taxon>Bacteria</taxon>
        <taxon>Pseudomonadati</taxon>
        <taxon>Bacteroidota</taxon>
        <taxon>Flavobacteriia</taxon>
        <taxon>Flavobacteriales</taxon>
        <taxon>Flavobacteriaceae</taxon>
        <taxon>Flavobacterium</taxon>
    </lineage>
</organism>
<reference evidence="2 4" key="1">
    <citation type="submission" date="2016-08" db="EMBL/GenBank/DDBJ databases">
        <title>Complete genome sequence of Flavobacterium johnsoniae strain GSE09, a volatile-producing biocontrol agent isolated from cucumber (Cucumis sativus).</title>
        <authorList>
            <person name="Jeong J.-J."/>
            <person name="Oh J.Y."/>
            <person name="Jim Y.J."/>
            <person name="Sang M.K."/>
            <person name="Kim K.D."/>
        </authorList>
    </citation>
    <scope>NUCLEOTIDE SEQUENCE [LARGE SCALE GENOMIC DNA]</scope>
    <source>
        <strain evidence="2 4">GSE09</strain>
    </source>
</reference>
<evidence type="ECO:0000313" key="4">
    <source>
        <dbReference type="Proteomes" id="UP000093276"/>
    </source>
</evidence>
<accession>A0AAC9D387</accession>
<sequence length="148" mass="17571">MNIKGSIIVIEENKENRLLFQEIISDLELRNTLLCFNTFAEAMLYMAAQKNIPFLLFSNVLQFNEDDRQSSYKKTILRKMKCPCLFYSILFTSSFVIDTYAIPAKSYFITPYSDEKFKETIQTIIEYWSLKHSAEQYKSKWRNKIKTL</sequence>
<gene>
    <name evidence="2" type="ORF">BB050_02781</name>
    <name evidence="3" type="ORF">SAMN02927916_2812</name>
</gene>
<name>A0AAC9D387_9FLAO</name>
<dbReference type="InterPro" id="IPR011006">
    <property type="entry name" value="CheY-like_superfamily"/>
</dbReference>
<reference evidence="3 5" key="2">
    <citation type="submission" date="2016-10" db="EMBL/GenBank/DDBJ databases">
        <authorList>
            <person name="Varghese N."/>
            <person name="Submissions S."/>
        </authorList>
    </citation>
    <scope>NUCLEOTIDE SEQUENCE [LARGE SCALE GENOMIC DNA]</scope>
    <source>
        <strain evidence="3 5">CGMCC 1.6859</strain>
    </source>
</reference>
<keyword evidence="5" id="KW-1185">Reference proteome</keyword>
<dbReference type="Gene3D" id="3.40.50.2300">
    <property type="match status" value="1"/>
</dbReference>